<protein>
    <submittedName>
        <fullName evidence="1">Uncharacterized protein</fullName>
    </submittedName>
</protein>
<reference evidence="1" key="1">
    <citation type="journal article" date="2020" name="Mol. Plant Microbe Interact.">
        <title>Genome Sequence of the Biocontrol Agent Coniothyrium minitans strain Conio (IMI 134523).</title>
        <authorList>
            <person name="Patel D."/>
            <person name="Shittu T.A."/>
            <person name="Baroncelli R."/>
            <person name="Muthumeenakshi S."/>
            <person name="Osborne T.H."/>
            <person name="Janganan T.K."/>
            <person name="Sreenivasaprasad S."/>
        </authorList>
    </citation>
    <scope>NUCLEOTIDE SEQUENCE</scope>
    <source>
        <strain evidence="1">Conio</strain>
    </source>
</reference>
<evidence type="ECO:0000313" key="1">
    <source>
        <dbReference type="EMBL" id="KAF9737227.1"/>
    </source>
</evidence>
<proteinExistence type="predicted"/>
<sequence>MVYYPVSKYIKKSDLRQAADFAFSDDAKRADHTAVLATCMRCAQNLVKLGWGLVGGEEQNPQLDISCPCPSSFDTEHGKAQRSTSQTT</sequence>
<name>A0A9P6KSF9_9PLEO</name>
<dbReference type="Proteomes" id="UP000756921">
    <property type="component" value="Unassembled WGS sequence"/>
</dbReference>
<keyword evidence="2" id="KW-1185">Reference proteome</keyword>
<evidence type="ECO:0000313" key="2">
    <source>
        <dbReference type="Proteomes" id="UP000756921"/>
    </source>
</evidence>
<comment type="caution">
    <text evidence="1">The sequence shown here is derived from an EMBL/GenBank/DDBJ whole genome shotgun (WGS) entry which is preliminary data.</text>
</comment>
<accession>A0A9P6KSF9</accession>
<gene>
    <name evidence="1" type="ORF">PMIN01_05006</name>
</gene>
<dbReference type="EMBL" id="WJXW01000004">
    <property type="protein sequence ID" value="KAF9737227.1"/>
    <property type="molecule type" value="Genomic_DNA"/>
</dbReference>
<organism evidence="1 2">
    <name type="scientific">Paraphaeosphaeria minitans</name>
    <dbReference type="NCBI Taxonomy" id="565426"/>
    <lineage>
        <taxon>Eukaryota</taxon>
        <taxon>Fungi</taxon>
        <taxon>Dikarya</taxon>
        <taxon>Ascomycota</taxon>
        <taxon>Pezizomycotina</taxon>
        <taxon>Dothideomycetes</taxon>
        <taxon>Pleosporomycetidae</taxon>
        <taxon>Pleosporales</taxon>
        <taxon>Massarineae</taxon>
        <taxon>Didymosphaeriaceae</taxon>
        <taxon>Paraphaeosphaeria</taxon>
    </lineage>
</organism>
<dbReference type="AlphaFoldDB" id="A0A9P6KSF9"/>